<dbReference type="KEGG" id="bwa:HLV38_03930"/>
<dbReference type="Proteomes" id="UP000503297">
    <property type="component" value="Chromosome"/>
</dbReference>
<evidence type="ECO:0000313" key="2">
    <source>
        <dbReference type="Proteomes" id="UP000503297"/>
    </source>
</evidence>
<dbReference type="RefSeq" id="WP_172300778.1">
    <property type="nucleotide sequence ID" value="NZ_CP053716.1"/>
</dbReference>
<reference evidence="2" key="1">
    <citation type="submission" date="2020-05" db="EMBL/GenBank/DDBJ databases">
        <title>Novel species in genus Nocardioides.</title>
        <authorList>
            <person name="Zhang G."/>
        </authorList>
    </citation>
    <scope>NUCLEOTIDE SEQUENCE [LARGE SCALE GENOMIC DNA]</scope>
    <source>
        <strain evidence="2">zg-1050</strain>
    </source>
</reference>
<gene>
    <name evidence="1" type="ORF">HLV38_03930</name>
</gene>
<dbReference type="EMBL" id="CP053716">
    <property type="protein sequence ID" value="QKF07362.1"/>
    <property type="molecule type" value="Genomic_DNA"/>
</dbReference>
<accession>A0A6M8J967</accession>
<keyword evidence="2" id="KW-1185">Reference proteome</keyword>
<evidence type="ECO:0000313" key="1">
    <source>
        <dbReference type="EMBL" id="QKF07362.1"/>
    </source>
</evidence>
<sequence>MITAGLICVAAGLGALWHWGAGGALVDHAVAAASHHVQAGLPATFADVLLY</sequence>
<protein>
    <submittedName>
        <fullName evidence="1">Uncharacterized protein</fullName>
    </submittedName>
</protein>
<dbReference type="AlphaFoldDB" id="A0A6M8J967"/>
<organism evidence="1 2">
    <name type="scientific">Berryella wangjianweii</name>
    <dbReference type="NCBI Taxonomy" id="2734634"/>
    <lineage>
        <taxon>Bacteria</taxon>
        <taxon>Bacillati</taxon>
        <taxon>Actinomycetota</taxon>
        <taxon>Coriobacteriia</taxon>
        <taxon>Eggerthellales</taxon>
        <taxon>Eggerthellaceae</taxon>
        <taxon>Berryella</taxon>
    </lineage>
</organism>
<proteinExistence type="predicted"/>
<name>A0A6M8J967_9ACTN</name>